<feature type="signal peptide" evidence="2">
    <location>
        <begin position="1"/>
        <end position="26"/>
    </location>
</feature>
<comment type="caution">
    <text evidence="3">The sequence shown here is derived from an EMBL/GenBank/DDBJ whole genome shotgun (WGS) entry which is preliminary data.</text>
</comment>
<reference evidence="4" key="1">
    <citation type="journal article" date="2019" name="Int. J. Syst. Evol. Microbiol.">
        <title>The Global Catalogue of Microorganisms (GCM) 10K type strain sequencing project: providing services to taxonomists for standard genome sequencing and annotation.</title>
        <authorList>
            <consortium name="The Broad Institute Genomics Platform"/>
            <consortium name="The Broad Institute Genome Sequencing Center for Infectious Disease"/>
            <person name="Wu L."/>
            <person name="Ma J."/>
        </authorList>
    </citation>
    <scope>NUCLEOTIDE SEQUENCE [LARGE SCALE GENOMIC DNA]</scope>
    <source>
        <strain evidence="4">JCM 30234</strain>
    </source>
</reference>
<accession>A0ABW2V001</accession>
<organism evidence="3 4">
    <name type="scientific">Lentibacillus kimchii</name>
    <dbReference type="NCBI Taxonomy" id="1542911"/>
    <lineage>
        <taxon>Bacteria</taxon>
        <taxon>Bacillati</taxon>
        <taxon>Bacillota</taxon>
        <taxon>Bacilli</taxon>
        <taxon>Bacillales</taxon>
        <taxon>Bacillaceae</taxon>
        <taxon>Lentibacillus</taxon>
    </lineage>
</organism>
<evidence type="ECO:0000256" key="1">
    <source>
        <dbReference type="SAM" id="MobiDB-lite"/>
    </source>
</evidence>
<dbReference type="Pfam" id="PF14039">
    <property type="entry name" value="YusW"/>
    <property type="match status" value="1"/>
</dbReference>
<protein>
    <submittedName>
        <fullName evidence="3">YusW family protein</fullName>
    </submittedName>
</protein>
<keyword evidence="2" id="KW-0732">Signal</keyword>
<keyword evidence="4" id="KW-1185">Reference proteome</keyword>
<feature type="region of interest" description="Disordered" evidence="1">
    <location>
        <begin position="25"/>
        <end position="87"/>
    </location>
</feature>
<feature type="compositionally biased region" description="Acidic residues" evidence="1">
    <location>
        <begin position="29"/>
        <end position="59"/>
    </location>
</feature>
<sequence>MTKRLTQLFSVLLLALFLTACGGNNADDNNADDNSQDNSDQEEMADNGDDDTDDSDTNDGDMNNTNDNTSDNANNTTDNNQTNSDQNMIDKMGKLDYAEFEMEADYGNNNEYAAEIEQDKNKNMIESDLEDEVNDNVDTMGQEAFDKIYPNVKKLTIDRDTSKQDAIDETLKAFSLDSDYKEFEMEITFQDGTKLAFEDK</sequence>
<dbReference type="PROSITE" id="PS51257">
    <property type="entry name" value="PROKAR_LIPOPROTEIN"/>
    <property type="match status" value="1"/>
</dbReference>
<feature type="compositionally biased region" description="Low complexity" evidence="1">
    <location>
        <begin position="60"/>
        <end position="87"/>
    </location>
</feature>
<dbReference type="RefSeq" id="WP_382360542.1">
    <property type="nucleotide sequence ID" value="NZ_JBHTGR010000056.1"/>
</dbReference>
<gene>
    <name evidence="3" type="ORF">ACFQU8_12105</name>
</gene>
<dbReference type="InterPro" id="IPR025623">
    <property type="entry name" value="YusW"/>
</dbReference>
<dbReference type="Proteomes" id="UP001596620">
    <property type="component" value="Unassembled WGS sequence"/>
</dbReference>
<evidence type="ECO:0000313" key="3">
    <source>
        <dbReference type="EMBL" id="MFC7747932.1"/>
    </source>
</evidence>
<evidence type="ECO:0000313" key="4">
    <source>
        <dbReference type="Proteomes" id="UP001596620"/>
    </source>
</evidence>
<evidence type="ECO:0000256" key="2">
    <source>
        <dbReference type="SAM" id="SignalP"/>
    </source>
</evidence>
<name>A0ABW2V001_9BACI</name>
<dbReference type="EMBL" id="JBHTGR010000056">
    <property type="protein sequence ID" value="MFC7747932.1"/>
    <property type="molecule type" value="Genomic_DNA"/>
</dbReference>
<proteinExistence type="predicted"/>
<feature type="chain" id="PRO_5046361109" evidence="2">
    <location>
        <begin position="27"/>
        <end position="200"/>
    </location>
</feature>